<evidence type="ECO:0000313" key="2">
    <source>
        <dbReference type="RefSeq" id="XP_070855040.1"/>
    </source>
</evidence>
<organism evidence="1 2">
    <name type="scientific">Drosophila suzukii</name>
    <name type="common">Spotted-wing drosophila fruit fly</name>
    <dbReference type="NCBI Taxonomy" id="28584"/>
    <lineage>
        <taxon>Eukaryota</taxon>
        <taxon>Metazoa</taxon>
        <taxon>Ecdysozoa</taxon>
        <taxon>Arthropoda</taxon>
        <taxon>Hexapoda</taxon>
        <taxon>Insecta</taxon>
        <taxon>Pterygota</taxon>
        <taxon>Neoptera</taxon>
        <taxon>Endopterygota</taxon>
        <taxon>Diptera</taxon>
        <taxon>Brachycera</taxon>
        <taxon>Muscomorpha</taxon>
        <taxon>Ephydroidea</taxon>
        <taxon>Drosophilidae</taxon>
        <taxon>Drosophila</taxon>
        <taxon>Sophophora</taxon>
    </lineage>
</organism>
<evidence type="ECO:0000313" key="1">
    <source>
        <dbReference type="Proteomes" id="UP001652628"/>
    </source>
</evidence>
<dbReference type="GeneID" id="139354696"/>
<proteinExistence type="predicted"/>
<dbReference type="RefSeq" id="XP_070855040.1">
    <property type="nucleotide sequence ID" value="XM_070998939.1"/>
</dbReference>
<accession>A0ABM4TYJ0</accession>
<keyword evidence="1" id="KW-1185">Reference proteome</keyword>
<dbReference type="PANTHER" id="PTHR47331">
    <property type="entry name" value="PHD-TYPE DOMAIN-CONTAINING PROTEIN"/>
    <property type="match status" value="1"/>
</dbReference>
<name>A0ABM4TYJ0_DROSZ</name>
<reference evidence="2" key="1">
    <citation type="submission" date="2025-08" db="UniProtKB">
        <authorList>
            <consortium name="RefSeq"/>
        </authorList>
    </citation>
    <scope>IDENTIFICATION</scope>
</reference>
<sequence length="155" mass="17957">MLTLEEIQAARILCLQEAQKCFMEDRKLLTENKPLHSRSQLVKLSPVMCKNCLLRVGGRPADVKHPILLPKSNRITRMILIVRQKYWIFGARNLISNLVRNCIKCFRQLNLTEHQFMADLPCIRITEALPFQHSVCDYAGPFILKKKERAQSPKS</sequence>
<dbReference type="Proteomes" id="UP001652628">
    <property type="component" value="Unplaced"/>
</dbReference>
<gene>
    <name evidence="2" type="primary">LOC139354696</name>
</gene>
<protein>
    <submittedName>
        <fullName evidence="2">Uncharacterized protein</fullName>
    </submittedName>
</protein>